<accession>A0ABX2HCE3</accession>
<evidence type="ECO:0000259" key="1">
    <source>
        <dbReference type="Pfam" id="PF07866"/>
    </source>
</evidence>
<evidence type="ECO:0000313" key="3">
    <source>
        <dbReference type="Proteomes" id="UP001644719"/>
    </source>
</evidence>
<organism evidence="2 3">
    <name type="scientific">Blautia faecis</name>
    <dbReference type="NCBI Taxonomy" id="871665"/>
    <lineage>
        <taxon>Bacteria</taxon>
        <taxon>Bacillati</taxon>
        <taxon>Bacillota</taxon>
        <taxon>Clostridia</taxon>
        <taxon>Lachnospirales</taxon>
        <taxon>Lachnospiraceae</taxon>
        <taxon>Blautia</taxon>
    </lineage>
</organism>
<dbReference type="InterPro" id="IPR037135">
    <property type="entry name" value="DUF1653-like_dom_sf"/>
</dbReference>
<dbReference type="EMBL" id="JAAITS010000055">
    <property type="protein sequence ID" value="NSG86980.1"/>
    <property type="molecule type" value="Genomic_DNA"/>
</dbReference>
<feature type="domain" description="DUF1653" evidence="1">
    <location>
        <begin position="9"/>
        <end position="72"/>
    </location>
</feature>
<reference evidence="2 3" key="1">
    <citation type="journal article" date="2020" name="Cell Host Microbe">
        <title>Functional and Genomic Variation between Human-Derived Isolates of Lachnospiraceae Reveals Inter- and Intra-Species Diversity.</title>
        <authorList>
            <person name="Sorbara M.T."/>
            <person name="Littmann E.R."/>
            <person name="Fontana E."/>
            <person name="Moody T.U."/>
            <person name="Kohout C.E."/>
            <person name="Gjonbalaj M."/>
            <person name="Eaton V."/>
            <person name="Seok R."/>
            <person name="Leiner I.M."/>
            <person name="Pamer E.G."/>
        </authorList>
    </citation>
    <scope>NUCLEOTIDE SEQUENCE [LARGE SCALE GENOMIC DNA]</scope>
    <source>
        <strain evidence="2 3">MSK.17.74</strain>
    </source>
</reference>
<comment type="caution">
    <text evidence="2">The sequence shown here is derived from an EMBL/GenBank/DDBJ whole genome shotgun (WGS) entry which is preliminary data.</text>
</comment>
<dbReference type="InterPro" id="IPR023387">
    <property type="entry name" value="DUF1653-like_dom"/>
</dbReference>
<protein>
    <submittedName>
        <fullName evidence="2">DUF1653 domain-containing protein</fullName>
    </submittedName>
</protein>
<gene>
    <name evidence="2" type="ORF">G5B17_16555</name>
</gene>
<dbReference type="Proteomes" id="UP001644719">
    <property type="component" value="Unassembled WGS sequence"/>
</dbReference>
<evidence type="ECO:0000313" key="2">
    <source>
        <dbReference type="EMBL" id="NSG86980.1"/>
    </source>
</evidence>
<name>A0ABX2HCE3_9FIRM</name>
<proteinExistence type="predicted"/>
<dbReference type="Pfam" id="PF07866">
    <property type="entry name" value="DUF1653"/>
    <property type="match status" value="1"/>
</dbReference>
<dbReference type="Gene3D" id="2.30.30.320">
    <property type="entry name" value="DUF1653-like domain"/>
    <property type="match status" value="1"/>
</dbReference>
<dbReference type="RefSeq" id="WP_118582817.1">
    <property type="nucleotide sequence ID" value="NZ_JAAITS010000055.1"/>
</dbReference>
<keyword evidence="3" id="KW-1185">Reference proteome</keyword>
<sequence length="76" mass="9392">MRQIETNRKYKHFKGNEYKVLYIAEHSETGEQFVVYRALYGDFKVYIRPLEMFASEVDRDKYPEVKQRYRFELVED</sequence>